<dbReference type="InterPro" id="IPR058525">
    <property type="entry name" value="DUF8212"/>
</dbReference>
<name>A0A194VSP0_CYTMA</name>
<evidence type="ECO:0000259" key="2">
    <source>
        <dbReference type="Pfam" id="PF26640"/>
    </source>
</evidence>
<gene>
    <name evidence="3" type="ORF">VM1G_02948</name>
</gene>
<accession>A0A194VSP0</accession>
<evidence type="ECO:0000313" key="4">
    <source>
        <dbReference type="Proteomes" id="UP000078559"/>
    </source>
</evidence>
<dbReference type="OrthoDB" id="194358at2759"/>
<feature type="domain" description="DUF8212" evidence="2">
    <location>
        <begin position="256"/>
        <end position="323"/>
    </location>
</feature>
<dbReference type="InterPro" id="IPR010730">
    <property type="entry name" value="HET"/>
</dbReference>
<sequence length="663" mass="73142">MVSSVKRSAADPSQLAPNIHVDANHHALFQGETTNTSTMRLMNTTTLVIQEFPSEEDLPEFAILSHTWGKTGEECSLQDMTRPEVVSEKPGYRKIKLCCDQALIDGLEWAWVDTCCIDKTSTAELSEAINSMYRWYRKSRICYAYLIDVKTQEDLAKSKWFTRGWTLQELLAPKDVRFYSGAWQRIGSKPGLKREISLVTGIDESVLASGHFDGICVAKRMSWAANRHTTRTEDKAYSLMGIFGVNMPLLYGEGTKAFLRLQEEILKTSDDHSLFVWGLPKQLVPIGSFDVSRKRPEARELHNIFADDPAEFVSKHHLQQVSSLQPDMPPIVSANGIHIRLPVWKRGAFTFAAVSCIIRGNYQFYIGLVLYQWSQTCFARLRDSVLIPAGTLNRMGLLIKAPAKSELASQPLPIFQISIAPITMGDVALQLIDVTVRSRATNAAYFSPRYRTLAYRGWETTEQPLPEYEDMAIDVKVQVANINIVEGGIFVYIGINAAANGSEHIPDRDWWDFPGLSRALATSTGPFYLTIVPEDGSDTYPATVATVSRGAQILSSALEYDQLFTYDITSARIFENGSTTLGNGPLSVGYVVLFNSPSGTDGSALEQVIVDGNVFLVKNGTAEDGIYAWSSSPTTTGLAVQVDYEGGGSSGANAALMLDVVVC</sequence>
<dbReference type="AlphaFoldDB" id="A0A194VSP0"/>
<dbReference type="Pfam" id="PF06985">
    <property type="entry name" value="HET"/>
    <property type="match status" value="1"/>
</dbReference>
<dbReference type="Pfam" id="PF26640">
    <property type="entry name" value="DUF8212"/>
    <property type="match status" value="1"/>
</dbReference>
<dbReference type="EMBL" id="CM003100">
    <property type="protein sequence ID" value="KUI67219.1"/>
    <property type="molecule type" value="Genomic_DNA"/>
</dbReference>
<evidence type="ECO:0000313" key="3">
    <source>
        <dbReference type="EMBL" id="KUI67219.1"/>
    </source>
</evidence>
<protein>
    <submittedName>
        <fullName evidence="3">Vegetative incompatibility protein HET-E-1</fullName>
    </submittedName>
</protein>
<organism evidence="3 4">
    <name type="scientific">Cytospora mali</name>
    <name type="common">Apple Valsa canker fungus</name>
    <name type="synonym">Valsa mali</name>
    <dbReference type="NCBI Taxonomy" id="578113"/>
    <lineage>
        <taxon>Eukaryota</taxon>
        <taxon>Fungi</taxon>
        <taxon>Dikarya</taxon>
        <taxon>Ascomycota</taxon>
        <taxon>Pezizomycotina</taxon>
        <taxon>Sordariomycetes</taxon>
        <taxon>Sordariomycetidae</taxon>
        <taxon>Diaporthales</taxon>
        <taxon>Cytosporaceae</taxon>
        <taxon>Cytospora</taxon>
    </lineage>
</organism>
<evidence type="ECO:0000259" key="1">
    <source>
        <dbReference type="Pfam" id="PF06985"/>
    </source>
</evidence>
<proteinExistence type="predicted"/>
<dbReference type="Proteomes" id="UP000078559">
    <property type="component" value="Chromosome 3"/>
</dbReference>
<dbReference type="PANTHER" id="PTHR10622">
    <property type="entry name" value="HET DOMAIN-CONTAINING PROTEIN"/>
    <property type="match status" value="1"/>
</dbReference>
<keyword evidence="4" id="KW-1185">Reference proteome</keyword>
<feature type="domain" description="Heterokaryon incompatibility" evidence="1">
    <location>
        <begin position="61"/>
        <end position="151"/>
    </location>
</feature>
<dbReference type="PANTHER" id="PTHR10622:SF10">
    <property type="entry name" value="HET DOMAIN-CONTAINING PROTEIN"/>
    <property type="match status" value="1"/>
</dbReference>
<reference evidence="3" key="1">
    <citation type="submission" date="2014-12" db="EMBL/GenBank/DDBJ databases">
        <title>Genome Sequence of Valsa Canker Pathogens Uncovers a Specific Adaption of Colonization on Woody Bark.</title>
        <authorList>
            <person name="Yin Z."/>
            <person name="Liu H."/>
            <person name="Gao X."/>
            <person name="Li Z."/>
            <person name="Song N."/>
            <person name="Ke X."/>
            <person name="Dai Q."/>
            <person name="Wu Y."/>
            <person name="Sun Y."/>
            <person name="Xu J.-R."/>
            <person name="Kang Z.K."/>
            <person name="Wang L."/>
            <person name="Huang L."/>
        </authorList>
    </citation>
    <scope>NUCLEOTIDE SEQUENCE [LARGE SCALE GENOMIC DNA]</scope>
    <source>
        <strain evidence="3">03-8</strain>
    </source>
</reference>